<keyword evidence="2" id="KW-0012">Acyltransferase</keyword>
<evidence type="ECO:0000313" key="4">
    <source>
        <dbReference type="EMBL" id="GAA4807099.1"/>
    </source>
</evidence>
<evidence type="ECO:0000256" key="1">
    <source>
        <dbReference type="ARBA" id="ARBA00022679"/>
    </source>
</evidence>
<dbReference type="Gene3D" id="3.40.630.30">
    <property type="match status" value="1"/>
</dbReference>
<name>A0ABP9C9P4_9GAMM</name>
<dbReference type="SUPFAM" id="SSF55729">
    <property type="entry name" value="Acyl-CoA N-acyltransferases (Nat)"/>
    <property type="match status" value="1"/>
</dbReference>
<dbReference type="Pfam" id="PF00583">
    <property type="entry name" value="Acetyltransf_1"/>
    <property type="match status" value="1"/>
</dbReference>
<dbReference type="PANTHER" id="PTHR43072">
    <property type="entry name" value="N-ACETYLTRANSFERASE"/>
    <property type="match status" value="1"/>
</dbReference>
<dbReference type="Proteomes" id="UP001499959">
    <property type="component" value="Unassembled WGS sequence"/>
</dbReference>
<keyword evidence="1" id="KW-0808">Transferase</keyword>
<accession>A0ABP9C9P4</accession>
<dbReference type="InterPro" id="IPR016181">
    <property type="entry name" value="Acyl_CoA_acyltransferase"/>
</dbReference>
<dbReference type="PROSITE" id="PS51186">
    <property type="entry name" value="GNAT"/>
    <property type="match status" value="1"/>
</dbReference>
<keyword evidence="5" id="KW-1185">Reference proteome</keyword>
<dbReference type="EMBL" id="BAABJE010000030">
    <property type="protein sequence ID" value="GAA4807099.1"/>
    <property type="molecule type" value="Genomic_DNA"/>
</dbReference>
<sequence length="190" mass="21071">MSNVQPNAAPAAPAADPAGHFLPYTVETLADQRKVLIRPMNPGDADAERDFITALSPQSRRYRFQEQIREPSPEMVAKLVDVDHVNDEAFVALSEDSEFKAIVGVSRYAVSTDPLACEIAVTVRDDWQGRGLGTVLMHRLIDAARERGIKRMVSLDFAENREMAHLAHHLGFTTESDPDDRAQVVHTLVL</sequence>
<feature type="domain" description="N-acetyltransferase" evidence="3">
    <location>
        <begin position="35"/>
        <end position="190"/>
    </location>
</feature>
<comment type="caution">
    <text evidence="4">The sequence shown here is derived from an EMBL/GenBank/DDBJ whole genome shotgun (WGS) entry which is preliminary data.</text>
</comment>
<gene>
    <name evidence="4" type="ORF">GCM10023307_37280</name>
</gene>
<dbReference type="InterPro" id="IPR000182">
    <property type="entry name" value="GNAT_dom"/>
</dbReference>
<organism evidence="4 5">
    <name type="scientific">Lysobacter hankyongensis</name>
    <dbReference type="NCBI Taxonomy" id="1176535"/>
    <lineage>
        <taxon>Bacteria</taxon>
        <taxon>Pseudomonadati</taxon>
        <taxon>Pseudomonadota</taxon>
        <taxon>Gammaproteobacteria</taxon>
        <taxon>Lysobacterales</taxon>
        <taxon>Lysobacteraceae</taxon>
        <taxon>Lysobacter</taxon>
    </lineage>
</organism>
<evidence type="ECO:0000256" key="2">
    <source>
        <dbReference type="ARBA" id="ARBA00023315"/>
    </source>
</evidence>
<dbReference type="RefSeq" id="WP_345304881.1">
    <property type="nucleotide sequence ID" value="NZ_BAABJE010000030.1"/>
</dbReference>
<dbReference type="PANTHER" id="PTHR43072:SF23">
    <property type="entry name" value="UPF0039 PROTEIN C11D3.02C"/>
    <property type="match status" value="1"/>
</dbReference>
<proteinExistence type="predicted"/>
<protein>
    <submittedName>
        <fullName evidence="4">GNAT family N-acetyltransferase</fullName>
    </submittedName>
</protein>
<evidence type="ECO:0000259" key="3">
    <source>
        <dbReference type="PROSITE" id="PS51186"/>
    </source>
</evidence>
<reference evidence="5" key="1">
    <citation type="journal article" date="2019" name="Int. J. Syst. Evol. Microbiol.">
        <title>The Global Catalogue of Microorganisms (GCM) 10K type strain sequencing project: providing services to taxonomists for standard genome sequencing and annotation.</title>
        <authorList>
            <consortium name="The Broad Institute Genomics Platform"/>
            <consortium name="The Broad Institute Genome Sequencing Center for Infectious Disease"/>
            <person name="Wu L."/>
            <person name="Ma J."/>
        </authorList>
    </citation>
    <scope>NUCLEOTIDE SEQUENCE [LARGE SCALE GENOMIC DNA]</scope>
    <source>
        <strain evidence="5">JCM 18204</strain>
    </source>
</reference>
<evidence type="ECO:0000313" key="5">
    <source>
        <dbReference type="Proteomes" id="UP001499959"/>
    </source>
</evidence>
<dbReference type="CDD" id="cd04301">
    <property type="entry name" value="NAT_SF"/>
    <property type="match status" value="1"/>
</dbReference>